<dbReference type="EMBL" id="WKRA01000012">
    <property type="protein sequence ID" value="MSD16211.1"/>
    <property type="molecule type" value="Genomic_DNA"/>
</dbReference>
<feature type="domain" description="WYL" evidence="1">
    <location>
        <begin position="153"/>
        <end position="229"/>
    </location>
</feature>
<evidence type="ECO:0000259" key="1">
    <source>
        <dbReference type="Pfam" id="PF13280"/>
    </source>
</evidence>
<dbReference type="RefSeq" id="WP_154314642.1">
    <property type="nucleotide sequence ID" value="NZ_WKRA01000012.1"/>
</dbReference>
<organism evidence="2 3">
    <name type="scientific">Eubacterium ramulus</name>
    <dbReference type="NCBI Taxonomy" id="39490"/>
    <lineage>
        <taxon>Bacteria</taxon>
        <taxon>Bacillati</taxon>
        <taxon>Bacillota</taxon>
        <taxon>Clostridia</taxon>
        <taxon>Eubacteriales</taxon>
        <taxon>Eubacteriaceae</taxon>
        <taxon>Eubacterium</taxon>
    </lineage>
</organism>
<dbReference type="PANTHER" id="PTHR34580">
    <property type="match status" value="1"/>
</dbReference>
<dbReference type="InterPro" id="IPR026881">
    <property type="entry name" value="WYL_dom"/>
</dbReference>
<proteinExistence type="predicted"/>
<gene>
    <name evidence="2" type="ORF">GKE72_09010</name>
</gene>
<comment type="caution">
    <text evidence="2">The sequence shown here is derived from an EMBL/GenBank/DDBJ whole genome shotgun (WGS) entry which is preliminary data.</text>
</comment>
<evidence type="ECO:0000313" key="2">
    <source>
        <dbReference type="EMBL" id="MSD16211.1"/>
    </source>
</evidence>
<dbReference type="PROSITE" id="PS52050">
    <property type="entry name" value="WYL"/>
    <property type="match status" value="1"/>
</dbReference>
<dbReference type="PANTHER" id="PTHR34580:SF1">
    <property type="entry name" value="PROTEIN PAFC"/>
    <property type="match status" value="1"/>
</dbReference>
<name>A0A844DXX9_EUBRA</name>
<protein>
    <submittedName>
        <fullName evidence="2">WYL domain-containing protein</fullName>
    </submittedName>
</protein>
<dbReference type="Pfam" id="PF13280">
    <property type="entry name" value="WYL"/>
    <property type="match status" value="1"/>
</dbReference>
<evidence type="ECO:0000313" key="3">
    <source>
        <dbReference type="Proteomes" id="UP000431304"/>
    </source>
</evidence>
<sequence length="317" mass="36932">MGRDSEDKAGRILSIYTRLKQGKVIYKQEESIRYGVAERTIQRDIVDIQCFLEEHASTSGEIQEIIFEKALGGYVLQTKKKTQLEEKELLAVAKILLESRALTKQELYPIIHKLIHLCSNEADMKLLRELIRNEKFHYVELRHGKPLLDSIWKLEQAVKAQQYLEIEYQKLKNHEVVNRKVKPVGVIFSEFYFYLVAYIDGIDKEKAFQNPNDTFPTIYRVDRLKSIKVLNEHFAVPYSDRFEEGEFRKRIQFMYGGRLQKVKFRYSGADIDAVLDRLPTAQVLAEKEGVYIVSAEVFGSGIEMWMRSQGDVVAIIR</sequence>
<dbReference type="InterPro" id="IPR051534">
    <property type="entry name" value="CBASS_pafABC_assoc_protein"/>
</dbReference>
<dbReference type="AlphaFoldDB" id="A0A844DXX9"/>
<reference evidence="2 3" key="1">
    <citation type="journal article" date="2019" name="Nat. Med.">
        <title>A library of human gut bacterial isolates paired with longitudinal multiomics data enables mechanistic microbiome research.</title>
        <authorList>
            <person name="Poyet M."/>
            <person name="Groussin M."/>
            <person name="Gibbons S.M."/>
            <person name="Avila-Pacheco J."/>
            <person name="Jiang X."/>
            <person name="Kearney S.M."/>
            <person name="Perrotta A.R."/>
            <person name="Berdy B."/>
            <person name="Zhao S."/>
            <person name="Lieberman T.D."/>
            <person name="Swanson P.K."/>
            <person name="Smith M."/>
            <person name="Roesemann S."/>
            <person name="Alexander J.E."/>
            <person name="Rich S.A."/>
            <person name="Livny J."/>
            <person name="Vlamakis H."/>
            <person name="Clish C."/>
            <person name="Bullock K."/>
            <person name="Deik A."/>
            <person name="Scott J."/>
            <person name="Pierce K.A."/>
            <person name="Xavier R.J."/>
            <person name="Alm E.J."/>
        </authorList>
    </citation>
    <scope>NUCLEOTIDE SEQUENCE [LARGE SCALE GENOMIC DNA]</scope>
    <source>
        <strain evidence="2 3">BIOML-A3</strain>
    </source>
</reference>
<dbReference type="Proteomes" id="UP000431304">
    <property type="component" value="Unassembled WGS sequence"/>
</dbReference>
<accession>A0A844DXX9</accession>